<evidence type="ECO:0000313" key="2">
    <source>
        <dbReference type="Proteomes" id="UP000310016"/>
    </source>
</evidence>
<dbReference type="InterPro" id="IPR022385">
    <property type="entry name" value="Rhs_assc_core"/>
</dbReference>
<dbReference type="OrthoDB" id="6057489at2"/>
<reference evidence="1 2" key="1">
    <citation type="submission" date="2019-04" db="EMBL/GenBank/DDBJ databases">
        <title>Chitiniphilus eburnea sp. nov., a novel chitinolytic bacterium isolated from aquaculture sludge.</title>
        <authorList>
            <person name="Sheng M."/>
        </authorList>
    </citation>
    <scope>NUCLEOTIDE SEQUENCE [LARGE SCALE GENOMIC DNA]</scope>
    <source>
        <strain evidence="1 2">HX-2-15</strain>
    </source>
</reference>
<dbReference type="Proteomes" id="UP000310016">
    <property type="component" value="Unassembled WGS sequence"/>
</dbReference>
<dbReference type="AlphaFoldDB" id="A0A4U0Q5I4"/>
<gene>
    <name evidence="1" type="ORF">FAZ21_05340</name>
</gene>
<keyword evidence="2" id="KW-1185">Reference proteome</keyword>
<dbReference type="EMBL" id="SUMF01000003">
    <property type="protein sequence ID" value="TJZ76345.1"/>
    <property type="molecule type" value="Genomic_DNA"/>
</dbReference>
<name>A0A4U0Q5I4_9NEIS</name>
<proteinExistence type="predicted"/>
<evidence type="ECO:0000313" key="1">
    <source>
        <dbReference type="EMBL" id="TJZ76345.1"/>
    </source>
</evidence>
<dbReference type="Gene3D" id="2.180.10.10">
    <property type="entry name" value="RHS repeat-associated core"/>
    <property type="match status" value="1"/>
</dbReference>
<accession>A0A4U0Q5I4</accession>
<organism evidence="1 2">
    <name type="scientific">Chitiniphilus eburneus</name>
    <dbReference type="NCBI Taxonomy" id="2571148"/>
    <lineage>
        <taxon>Bacteria</taxon>
        <taxon>Pseudomonadati</taxon>
        <taxon>Pseudomonadota</taxon>
        <taxon>Betaproteobacteria</taxon>
        <taxon>Neisseriales</taxon>
        <taxon>Chitinibacteraceae</taxon>
        <taxon>Chitiniphilus</taxon>
    </lineage>
</organism>
<sequence length="90" mass="10424">MAARSWCDHKKHTQWFTGKPFEDKIGLSYYGARWYDPTLGRFMAMDPVDWKALMTRIRLPRAKKLARAISMGIKMPLAKHSGILKSSKKI</sequence>
<dbReference type="NCBIfam" id="TIGR03696">
    <property type="entry name" value="Rhs_assc_core"/>
    <property type="match status" value="1"/>
</dbReference>
<protein>
    <submittedName>
        <fullName evidence="1">Uncharacterized protein</fullName>
    </submittedName>
</protein>
<comment type="caution">
    <text evidence="1">The sequence shown here is derived from an EMBL/GenBank/DDBJ whole genome shotgun (WGS) entry which is preliminary data.</text>
</comment>